<reference evidence="3 4" key="1">
    <citation type="submission" date="2024-11" db="EMBL/GenBank/DDBJ databases">
        <title>A near-complete genome assembly of Cinchona calisaya.</title>
        <authorList>
            <person name="Lian D.C."/>
            <person name="Zhao X.W."/>
            <person name="Wei L."/>
        </authorList>
    </citation>
    <scope>NUCLEOTIDE SEQUENCE [LARGE SCALE GENOMIC DNA]</scope>
    <source>
        <tissue evidence="3">Nenye</tissue>
    </source>
</reference>
<feature type="region of interest" description="Disordered" evidence="2">
    <location>
        <begin position="45"/>
        <end position="70"/>
    </location>
</feature>
<dbReference type="Proteomes" id="UP001630127">
    <property type="component" value="Unassembled WGS sequence"/>
</dbReference>
<proteinExistence type="predicted"/>
<accession>A0ABD3A889</accession>
<feature type="compositionally biased region" description="Low complexity" evidence="2">
    <location>
        <begin position="141"/>
        <end position="156"/>
    </location>
</feature>
<dbReference type="AlphaFoldDB" id="A0ABD3A889"/>
<gene>
    <name evidence="3" type="ORF">ACH5RR_014275</name>
</gene>
<feature type="compositionally biased region" description="Acidic residues" evidence="2">
    <location>
        <begin position="114"/>
        <end position="130"/>
    </location>
</feature>
<feature type="region of interest" description="Disordered" evidence="2">
    <location>
        <begin position="93"/>
        <end position="158"/>
    </location>
</feature>
<keyword evidence="1" id="KW-0175">Coiled coil</keyword>
<name>A0ABD3A889_9GENT</name>
<protein>
    <submittedName>
        <fullName evidence="3">Uncharacterized protein</fullName>
    </submittedName>
</protein>
<evidence type="ECO:0000313" key="4">
    <source>
        <dbReference type="Proteomes" id="UP001630127"/>
    </source>
</evidence>
<evidence type="ECO:0000256" key="2">
    <source>
        <dbReference type="SAM" id="MobiDB-lite"/>
    </source>
</evidence>
<evidence type="ECO:0000256" key="1">
    <source>
        <dbReference type="SAM" id="Coils"/>
    </source>
</evidence>
<evidence type="ECO:0000313" key="3">
    <source>
        <dbReference type="EMBL" id="KAL3525903.1"/>
    </source>
</evidence>
<organism evidence="3 4">
    <name type="scientific">Cinchona calisaya</name>
    <dbReference type="NCBI Taxonomy" id="153742"/>
    <lineage>
        <taxon>Eukaryota</taxon>
        <taxon>Viridiplantae</taxon>
        <taxon>Streptophyta</taxon>
        <taxon>Embryophyta</taxon>
        <taxon>Tracheophyta</taxon>
        <taxon>Spermatophyta</taxon>
        <taxon>Magnoliopsida</taxon>
        <taxon>eudicotyledons</taxon>
        <taxon>Gunneridae</taxon>
        <taxon>Pentapetalae</taxon>
        <taxon>asterids</taxon>
        <taxon>lamiids</taxon>
        <taxon>Gentianales</taxon>
        <taxon>Rubiaceae</taxon>
        <taxon>Cinchonoideae</taxon>
        <taxon>Cinchoneae</taxon>
        <taxon>Cinchona</taxon>
    </lineage>
</organism>
<dbReference type="EMBL" id="JBJUIK010000006">
    <property type="protein sequence ID" value="KAL3525903.1"/>
    <property type="molecule type" value="Genomic_DNA"/>
</dbReference>
<keyword evidence="4" id="KW-1185">Reference proteome</keyword>
<sequence>MARKRKAGDGVDHENNSSLSLSDEGNIVIWDEMVKDAAVSAALGGARRARKRGANTRTNFWPNSSSSSSIAPALPSRITNLLLSRLKARNNSLAAADSSVPRLDDHQQQKETEEYPDEQFTDFLNDLDEYSPEKDDMMIGSTNNSSDSQLGSSSESCLTQNDDHHYEVIREQPSLDLDCWGDIMVQSSNGSTIEEEIEEELEEENNNVNLGIVDFDFVDEIGSCCYNCSLFEIAGEMSQPMEFMEAYGGDDPSMLSEAMKRMNYERKFSASLYAFNGITECLKLKKLKSGSVLQKETSEQLTRLRNACNKNNLDQQEQDQNERLQLQEDNAELIKKQEEEEITSNCDGESSLWSSIDLPPICYVN</sequence>
<feature type="compositionally biased region" description="Basic and acidic residues" evidence="2">
    <location>
        <begin position="102"/>
        <end position="113"/>
    </location>
</feature>
<feature type="coiled-coil region" evidence="1">
    <location>
        <begin position="310"/>
        <end position="343"/>
    </location>
</feature>
<comment type="caution">
    <text evidence="3">The sequence shown here is derived from an EMBL/GenBank/DDBJ whole genome shotgun (WGS) entry which is preliminary data.</text>
</comment>